<dbReference type="EMBL" id="LSDK01000019">
    <property type="protein sequence ID" value="KXB78202.1"/>
    <property type="molecule type" value="Genomic_DNA"/>
</dbReference>
<dbReference type="RefSeq" id="WP_060934828.1">
    <property type="nucleotide sequence ID" value="NZ_KQ960414.1"/>
</dbReference>
<dbReference type="NCBIfam" id="TIGR01979">
    <property type="entry name" value="sufS"/>
    <property type="match status" value="1"/>
</dbReference>
<organism evidence="10 11">
    <name type="scientific">Porphyromonas somerae</name>
    <dbReference type="NCBI Taxonomy" id="322095"/>
    <lineage>
        <taxon>Bacteria</taxon>
        <taxon>Pseudomonadati</taxon>
        <taxon>Bacteroidota</taxon>
        <taxon>Bacteroidia</taxon>
        <taxon>Bacteroidales</taxon>
        <taxon>Porphyromonadaceae</taxon>
        <taxon>Porphyromonas</taxon>
    </lineage>
</organism>
<comment type="cofactor">
    <cofactor evidence="1">
        <name>pyridoxal 5'-phosphate</name>
        <dbReference type="ChEBI" id="CHEBI:597326"/>
    </cofactor>
</comment>
<comment type="caution">
    <text evidence="10">The sequence shown here is derived from an EMBL/GenBank/DDBJ whole genome shotgun (WGS) entry which is preliminary data.</text>
</comment>
<dbReference type="EC" id="2.8.1.7" evidence="4"/>
<comment type="function">
    <text evidence="2">Catalyzes the removal of elemental sulfur and selenium atoms from L-cysteine, L-cystine, L-selenocysteine, and L-selenocystine to produce L-alanine.</text>
</comment>
<evidence type="ECO:0000256" key="5">
    <source>
        <dbReference type="ARBA" id="ARBA00021850"/>
    </source>
</evidence>
<feature type="domain" description="Aminotransferase class V" evidence="9">
    <location>
        <begin position="24"/>
        <end position="394"/>
    </location>
</feature>
<dbReference type="GO" id="GO:0030170">
    <property type="term" value="F:pyridoxal phosphate binding"/>
    <property type="evidence" value="ECO:0007669"/>
    <property type="project" value="InterPro"/>
</dbReference>
<evidence type="ECO:0000256" key="4">
    <source>
        <dbReference type="ARBA" id="ARBA00012239"/>
    </source>
</evidence>
<evidence type="ECO:0000256" key="1">
    <source>
        <dbReference type="ARBA" id="ARBA00001933"/>
    </source>
</evidence>
<protein>
    <recommendedName>
        <fullName evidence="5">Probable cysteine desulfurase</fullName>
        <ecNumber evidence="4">2.8.1.7</ecNumber>
    </recommendedName>
</protein>
<gene>
    <name evidence="10" type="ORF">HMPREF3185_00232</name>
</gene>
<dbReference type="PATRIC" id="fig|322095.3.peg.231"/>
<dbReference type="Pfam" id="PF00266">
    <property type="entry name" value="Aminotran_5"/>
    <property type="match status" value="1"/>
</dbReference>
<dbReference type="CDD" id="cd06453">
    <property type="entry name" value="SufS_like"/>
    <property type="match status" value="1"/>
</dbReference>
<dbReference type="AlphaFoldDB" id="A0A134BE22"/>
<proteinExistence type="inferred from homology"/>
<dbReference type="PANTHER" id="PTHR43586">
    <property type="entry name" value="CYSTEINE DESULFURASE"/>
    <property type="match status" value="1"/>
</dbReference>
<evidence type="ECO:0000256" key="2">
    <source>
        <dbReference type="ARBA" id="ARBA00002824"/>
    </source>
</evidence>
<dbReference type="PANTHER" id="PTHR43586:SF8">
    <property type="entry name" value="CYSTEINE DESULFURASE 1, CHLOROPLASTIC"/>
    <property type="match status" value="1"/>
</dbReference>
<comment type="similarity">
    <text evidence="3">Belongs to the class-V pyridoxal-phosphate-dependent aminotransferase family. Csd subfamily.</text>
</comment>
<dbReference type="InterPro" id="IPR015422">
    <property type="entry name" value="PyrdxlP-dep_Trfase_small"/>
</dbReference>
<sequence>MYSVEDIRAQFPILAAEVYGKPLVYLDNAATTQKPCCVIQAIEEAYYSANANVHRGVHYLSQIATEHHEAARRRVADFIGAPSAEGLIFTRGTTEAINLVASSAGEAFVSAGDEVIISTMEHHSNIVPWQMMCERRGAHLRVIPLTPTGEIDMEAYRSLLSERTRLVAVAHVSNVLGTVNPVAEITRLAHEAGALVLIDGAQAIAHTRADVEAIGADFYAFSAHKVYGPTGIGALYGRPEVLDRMPPYMGGGEMIERVTFEKTTYNVLPFKFEAGTPDYVGSTAFARALDFVTELGIEAIAAHEEELLHYATARLKSEFPDSFVLGEAPHKGGILSFGIGEIHPFDLGTLLDRMGIAIRTGHHCAEPLLASYGHQAVARASFGLYNTREEVDRFFDALHRVVPMLS</sequence>
<dbReference type="InterPro" id="IPR015424">
    <property type="entry name" value="PyrdxlP-dep_Trfase"/>
</dbReference>
<evidence type="ECO:0000259" key="9">
    <source>
        <dbReference type="Pfam" id="PF00266"/>
    </source>
</evidence>
<dbReference type="PIRSF" id="PIRSF005572">
    <property type="entry name" value="NifS"/>
    <property type="match status" value="1"/>
</dbReference>
<evidence type="ECO:0000256" key="8">
    <source>
        <dbReference type="ARBA" id="ARBA00050776"/>
    </source>
</evidence>
<keyword evidence="6" id="KW-0808">Transferase</keyword>
<dbReference type="InterPro" id="IPR000192">
    <property type="entry name" value="Aminotrans_V_dom"/>
</dbReference>
<reference evidence="11" key="1">
    <citation type="submission" date="2016-01" db="EMBL/GenBank/DDBJ databases">
        <authorList>
            <person name="Mitreva M."/>
            <person name="Pepin K.H."/>
            <person name="Mihindukulasuriya K.A."/>
            <person name="Fulton R."/>
            <person name="Fronick C."/>
            <person name="O'Laughlin M."/>
            <person name="Miner T."/>
            <person name="Herter B."/>
            <person name="Rosa B.A."/>
            <person name="Cordes M."/>
            <person name="Tomlinson C."/>
            <person name="Wollam A."/>
            <person name="Palsikar V.B."/>
            <person name="Mardis E.R."/>
            <person name="Wilson R.K."/>
        </authorList>
    </citation>
    <scope>NUCLEOTIDE SEQUENCE [LARGE SCALE GENOMIC DNA]</scope>
    <source>
        <strain evidence="11">KA00683</strain>
    </source>
</reference>
<comment type="catalytic activity">
    <reaction evidence="8">
        <text>(sulfur carrier)-H + L-cysteine = (sulfur carrier)-SH + L-alanine</text>
        <dbReference type="Rhea" id="RHEA:43892"/>
        <dbReference type="Rhea" id="RHEA-COMP:14737"/>
        <dbReference type="Rhea" id="RHEA-COMP:14739"/>
        <dbReference type="ChEBI" id="CHEBI:29917"/>
        <dbReference type="ChEBI" id="CHEBI:35235"/>
        <dbReference type="ChEBI" id="CHEBI:57972"/>
        <dbReference type="ChEBI" id="CHEBI:64428"/>
        <dbReference type="EC" id="2.8.1.7"/>
    </reaction>
</comment>
<accession>A0A134BE22</accession>
<dbReference type="InterPro" id="IPR016454">
    <property type="entry name" value="Cysteine_dSase"/>
</dbReference>
<keyword evidence="7" id="KW-0663">Pyridoxal phosphate</keyword>
<evidence type="ECO:0000313" key="10">
    <source>
        <dbReference type="EMBL" id="KXB78202.1"/>
    </source>
</evidence>
<dbReference type="OrthoDB" id="9804366at2"/>
<evidence type="ECO:0000256" key="7">
    <source>
        <dbReference type="ARBA" id="ARBA00022898"/>
    </source>
</evidence>
<dbReference type="STRING" id="322095.HMPREF3185_00232"/>
<dbReference type="InterPro" id="IPR015421">
    <property type="entry name" value="PyrdxlP-dep_Trfase_major"/>
</dbReference>
<dbReference type="Gene3D" id="3.90.1150.10">
    <property type="entry name" value="Aspartate Aminotransferase, domain 1"/>
    <property type="match status" value="1"/>
</dbReference>
<evidence type="ECO:0000256" key="3">
    <source>
        <dbReference type="ARBA" id="ARBA00010447"/>
    </source>
</evidence>
<name>A0A134BE22_9PORP</name>
<dbReference type="GO" id="GO:0031071">
    <property type="term" value="F:cysteine desulfurase activity"/>
    <property type="evidence" value="ECO:0007669"/>
    <property type="project" value="UniProtKB-EC"/>
</dbReference>
<dbReference type="InterPro" id="IPR010970">
    <property type="entry name" value="Cys_dSase_SufS"/>
</dbReference>
<keyword evidence="11" id="KW-1185">Reference proteome</keyword>
<dbReference type="GO" id="GO:0006534">
    <property type="term" value="P:cysteine metabolic process"/>
    <property type="evidence" value="ECO:0007669"/>
    <property type="project" value="InterPro"/>
</dbReference>
<dbReference type="Proteomes" id="UP000070224">
    <property type="component" value="Unassembled WGS sequence"/>
</dbReference>
<evidence type="ECO:0000256" key="6">
    <source>
        <dbReference type="ARBA" id="ARBA00022679"/>
    </source>
</evidence>
<dbReference type="SUPFAM" id="SSF53383">
    <property type="entry name" value="PLP-dependent transferases"/>
    <property type="match status" value="1"/>
</dbReference>
<dbReference type="Gene3D" id="3.40.640.10">
    <property type="entry name" value="Type I PLP-dependent aspartate aminotransferase-like (Major domain)"/>
    <property type="match status" value="1"/>
</dbReference>
<evidence type="ECO:0000313" key="11">
    <source>
        <dbReference type="Proteomes" id="UP000070224"/>
    </source>
</evidence>